<dbReference type="GO" id="GO:0046933">
    <property type="term" value="F:proton-transporting ATP synthase activity, rotational mechanism"/>
    <property type="evidence" value="ECO:0007669"/>
    <property type="project" value="EnsemblFungi"/>
</dbReference>
<keyword evidence="7" id="KW-0809">Transit peptide</keyword>
<dbReference type="Gene3D" id="2.60.15.10">
    <property type="entry name" value="F0F1 ATP synthase delta/epsilon subunit, N-terminal"/>
    <property type="match status" value="1"/>
</dbReference>
<comment type="subcellular location">
    <subcellularLocation>
        <location evidence="1">Mitochondrion inner membrane</location>
    </subcellularLocation>
</comment>
<evidence type="ECO:0000256" key="7">
    <source>
        <dbReference type="ARBA" id="ARBA00022946"/>
    </source>
</evidence>
<dbReference type="AlphaFoldDB" id="A0A1E4TTN1"/>
<dbReference type="EMBL" id="KV454014">
    <property type="protein sequence ID" value="ODV95109.1"/>
    <property type="molecule type" value="Genomic_DNA"/>
</dbReference>
<dbReference type="PANTHER" id="PTHR13822:SF7">
    <property type="entry name" value="ATP SYNTHASE SUBUNIT DELTA, MITOCHONDRIAL"/>
    <property type="match status" value="1"/>
</dbReference>
<dbReference type="Pfam" id="PF02823">
    <property type="entry name" value="ATP-synt_DE_N"/>
    <property type="match status" value="1"/>
</dbReference>
<keyword evidence="8" id="KW-0406">Ion transport</keyword>
<dbReference type="Gene3D" id="6.10.140.880">
    <property type="match status" value="1"/>
</dbReference>
<dbReference type="GO" id="GO:0005743">
    <property type="term" value="C:mitochondrial inner membrane"/>
    <property type="evidence" value="ECO:0007669"/>
    <property type="project" value="UniProtKB-SubCell"/>
</dbReference>
<dbReference type="STRING" id="669874.A0A1E4TTN1"/>
<dbReference type="InterPro" id="IPR036771">
    <property type="entry name" value="ATPsynth_dsu/esu_N"/>
</dbReference>
<dbReference type="Pfam" id="PF21334">
    <property type="entry name" value="ATPD_C_fung"/>
    <property type="match status" value="1"/>
</dbReference>
<comment type="similarity">
    <text evidence="2">Belongs to the ATPase epsilon chain family.</text>
</comment>
<evidence type="ECO:0000256" key="9">
    <source>
        <dbReference type="ARBA" id="ARBA00023128"/>
    </source>
</evidence>
<organism evidence="16 17">
    <name type="scientific">Pachysolen tannophilus NRRL Y-2460</name>
    <dbReference type="NCBI Taxonomy" id="669874"/>
    <lineage>
        <taxon>Eukaryota</taxon>
        <taxon>Fungi</taxon>
        <taxon>Dikarya</taxon>
        <taxon>Ascomycota</taxon>
        <taxon>Saccharomycotina</taxon>
        <taxon>Pichiomycetes</taxon>
        <taxon>Pachysolenaceae</taxon>
        <taxon>Pachysolen</taxon>
    </lineage>
</organism>
<feature type="domain" description="F1F0-ATP synthase subunit delta C-terminal" evidence="15">
    <location>
        <begin position="118"/>
        <end position="157"/>
    </location>
</feature>
<evidence type="ECO:0000256" key="6">
    <source>
        <dbReference type="ARBA" id="ARBA00022792"/>
    </source>
</evidence>
<gene>
    <name evidence="16" type="ORF">PACTADRAFT_49858</name>
</gene>
<evidence type="ECO:0000256" key="10">
    <source>
        <dbReference type="ARBA" id="ARBA00023136"/>
    </source>
</evidence>
<feature type="domain" description="ATP synthase F1 complex delta/epsilon subunit N-terminal" evidence="14">
    <location>
        <begin position="31"/>
        <end position="108"/>
    </location>
</feature>
<keyword evidence="6" id="KW-0999">Mitochondrion inner membrane</keyword>
<evidence type="ECO:0000313" key="16">
    <source>
        <dbReference type="EMBL" id="ODV95109.1"/>
    </source>
</evidence>
<dbReference type="HAMAP" id="MF_00530">
    <property type="entry name" value="ATP_synth_epsil_bac"/>
    <property type="match status" value="1"/>
</dbReference>
<evidence type="ECO:0000256" key="11">
    <source>
        <dbReference type="ARBA" id="ARBA00023196"/>
    </source>
</evidence>
<evidence type="ECO:0000256" key="3">
    <source>
        <dbReference type="ARBA" id="ARBA00016960"/>
    </source>
</evidence>
<dbReference type="NCBIfam" id="TIGR01216">
    <property type="entry name" value="ATP_synt_epsi"/>
    <property type="match status" value="1"/>
</dbReference>
<evidence type="ECO:0000259" key="15">
    <source>
        <dbReference type="Pfam" id="PF21334"/>
    </source>
</evidence>
<dbReference type="Proteomes" id="UP000094236">
    <property type="component" value="Unassembled WGS sequence"/>
</dbReference>
<keyword evidence="9" id="KW-0496">Mitochondrion</keyword>
<evidence type="ECO:0000256" key="1">
    <source>
        <dbReference type="ARBA" id="ARBA00004273"/>
    </source>
</evidence>
<dbReference type="CDD" id="cd12152">
    <property type="entry name" value="F1-ATPase_delta"/>
    <property type="match status" value="1"/>
</dbReference>
<dbReference type="InterPro" id="IPR020546">
    <property type="entry name" value="ATP_synth_F1_dsu/esu_N"/>
</dbReference>
<keyword evidence="12" id="KW-0066">ATP synthesis</keyword>
<protein>
    <recommendedName>
        <fullName evidence="3">ATP synthase subunit delta, mitochondrial</fullName>
    </recommendedName>
    <alternativeName>
        <fullName evidence="13">F-ATPase delta subunit</fullName>
    </alternativeName>
</protein>
<dbReference type="InterPro" id="IPR001469">
    <property type="entry name" value="ATP_synth_F1_dsu/esu"/>
</dbReference>
<keyword evidence="11" id="KW-0139">CF(1)</keyword>
<keyword evidence="4" id="KW-0813">Transport</keyword>
<dbReference type="SUPFAM" id="SSF51344">
    <property type="entry name" value="Epsilon subunit of F1F0-ATP synthase N-terminal domain"/>
    <property type="match status" value="1"/>
</dbReference>
<evidence type="ECO:0000256" key="8">
    <source>
        <dbReference type="ARBA" id="ARBA00023065"/>
    </source>
</evidence>
<accession>A0A1E4TTN1</accession>
<evidence type="ECO:0000256" key="2">
    <source>
        <dbReference type="ARBA" id="ARBA00005712"/>
    </source>
</evidence>
<reference evidence="17" key="1">
    <citation type="submission" date="2016-05" db="EMBL/GenBank/DDBJ databases">
        <title>Comparative genomics of biotechnologically important yeasts.</title>
        <authorList>
            <consortium name="DOE Joint Genome Institute"/>
            <person name="Riley R."/>
            <person name="Haridas S."/>
            <person name="Wolfe K.H."/>
            <person name="Lopes M.R."/>
            <person name="Hittinger C.T."/>
            <person name="Goker M."/>
            <person name="Salamov A."/>
            <person name="Wisecaver J."/>
            <person name="Long T.M."/>
            <person name="Aerts A.L."/>
            <person name="Barry K."/>
            <person name="Choi C."/>
            <person name="Clum A."/>
            <person name="Coughlan A.Y."/>
            <person name="Deshpande S."/>
            <person name="Douglass A.P."/>
            <person name="Hanson S.J."/>
            <person name="Klenk H.-P."/>
            <person name="Labutti K."/>
            <person name="Lapidus A."/>
            <person name="Lindquist E."/>
            <person name="Lipzen A."/>
            <person name="Meier-Kolthoff J.P."/>
            <person name="Ohm R.A."/>
            <person name="Otillar R.P."/>
            <person name="Pangilinan J."/>
            <person name="Peng Y."/>
            <person name="Rokas A."/>
            <person name="Rosa C.A."/>
            <person name="Scheuner C."/>
            <person name="Sibirny A.A."/>
            <person name="Slot J.C."/>
            <person name="Stielow J.B."/>
            <person name="Sun H."/>
            <person name="Kurtzman C.P."/>
            <person name="Blackwell M."/>
            <person name="Grigoriev I.V."/>
            <person name="Jeffries T.W."/>
        </authorList>
    </citation>
    <scope>NUCLEOTIDE SEQUENCE [LARGE SCALE GENOMIC DNA]</scope>
    <source>
        <strain evidence="17">NRRL Y-2460</strain>
    </source>
</reference>
<proteinExistence type="inferred from homology"/>
<name>A0A1E4TTN1_PACTA</name>
<evidence type="ECO:0000256" key="5">
    <source>
        <dbReference type="ARBA" id="ARBA00022781"/>
    </source>
</evidence>
<dbReference type="GO" id="GO:0016887">
    <property type="term" value="F:ATP hydrolysis activity"/>
    <property type="evidence" value="ECO:0007669"/>
    <property type="project" value="EnsemblFungi"/>
</dbReference>
<evidence type="ECO:0000256" key="13">
    <source>
        <dbReference type="ARBA" id="ARBA00031669"/>
    </source>
</evidence>
<sequence length="160" mass="17084">MFRQSLRTVSRSARLVQRRTYAEAVSNPDILKVSLALPHETLVNAQEVTQVNIPAVSGEMGILANHVPVVEQLKPGIVEIIESSGTTKQFFVNGGFATVQPDSKLNITAIEAFTPDSFSPEAIKSQLTEAQKNLSSADEAVAAEAAIEVEVLEALAAVAK</sequence>
<dbReference type="GO" id="GO:0045259">
    <property type="term" value="C:proton-transporting ATP synthase complex"/>
    <property type="evidence" value="ECO:0007669"/>
    <property type="project" value="UniProtKB-KW"/>
</dbReference>
<evidence type="ECO:0000313" key="17">
    <source>
        <dbReference type="Proteomes" id="UP000094236"/>
    </source>
</evidence>
<keyword evidence="17" id="KW-1185">Reference proteome</keyword>
<dbReference type="PANTHER" id="PTHR13822">
    <property type="entry name" value="ATP SYNTHASE DELTA/EPSILON CHAIN"/>
    <property type="match status" value="1"/>
</dbReference>
<evidence type="ECO:0000256" key="12">
    <source>
        <dbReference type="ARBA" id="ARBA00023310"/>
    </source>
</evidence>
<dbReference type="InterPro" id="IPR048938">
    <property type="entry name" value="ATPD_C_fung"/>
</dbReference>
<dbReference type="FunFam" id="2.60.15.10:FF:000003">
    <property type="entry name" value="ATP synthase subunit delta, mitochondrial"/>
    <property type="match status" value="1"/>
</dbReference>
<evidence type="ECO:0000256" key="4">
    <source>
        <dbReference type="ARBA" id="ARBA00022448"/>
    </source>
</evidence>
<dbReference type="OrthoDB" id="270171at2759"/>
<keyword evidence="5" id="KW-0375">Hydrogen ion transport</keyword>
<keyword evidence="10" id="KW-0472">Membrane</keyword>
<evidence type="ECO:0000259" key="14">
    <source>
        <dbReference type="Pfam" id="PF02823"/>
    </source>
</evidence>